<dbReference type="InterPro" id="IPR027417">
    <property type="entry name" value="P-loop_NTPase"/>
</dbReference>
<evidence type="ECO:0000313" key="6">
    <source>
        <dbReference type="EMBL" id="MFD2535431.1"/>
    </source>
</evidence>
<sequence length="444" mass="49567">MLKKTYENIDSIGRAIITIDAKDVHNKELAEVIYPDGRKAFAQVIALNGSKVTLQLFGGGFGVSTNCKVRFLGHPVQVGFSNEMLGRVYSGNGQPIDGGPELVSDVTRVAGPSINPVKRLIPKNMIRTGVPMIDVFNTLVRSQKIPIFAKAGEPYNRLLANIATQTDADVIIIGGVGLKYDEYHYFKERIEEAGSKNKTIMFVHTHRDSIVEGLMVPDLALAVGERFALQGKNVFVLLSDMTQWSDYLRQVANAQDQIPANQGYPGDLYSQLASRYEKAADIDGSGSLTILGVTTMDDVTHPVPDNTGYITEGQFFMKDGYLEMFGSLSRLKQQVNDKTRDDHRSIMNAMARLLSEAEERVKAQKFGSVKDDYSLRLLEYRKTFQRELMDPFIYLELEGALDLCWDILANHFKKEEVGLSSDLVTAYWPEKGEFKILKNTTNAK</sequence>
<evidence type="ECO:0000313" key="7">
    <source>
        <dbReference type="Proteomes" id="UP001597441"/>
    </source>
</evidence>
<keyword evidence="1" id="KW-0813">Transport</keyword>
<dbReference type="SUPFAM" id="SSF52540">
    <property type="entry name" value="P-loop containing nucleoside triphosphate hydrolases"/>
    <property type="match status" value="1"/>
</dbReference>
<keyword evidence="7" id="KW-1185">Reference proteome</keyword>
<dbReference type="Pfam" id="PF00006">
    <property type="entry name" value="ATP-synt_ab"/>
    <property type="match status" value="1"/>
</dbReference>
<feature type="domain" description="ATPase F1/V1/A1 complex alpha/beta subunit nucleotide-binding" evidence="4">
    <location>
        <begin position="129"/>
        <end position="318"/>
    </location>
</feature>
<keyword evidence="2" id="KW-0406">Ion transport</keyword>
<feature type="domain" description="ATPase F1/V1/A1 complex alpha/beta subunit N-terminal" evidence="5">
    <location>
        <begin position="20"/>
        <end position="73"/>
    </location>
</feature>
<dbReference type="PANTHER" id="PTHR43389:SF4">
    <property type="entry name" value="V-TYPE PROTON ATPASE SUBUNIT B"/>
    <property type="match status" value="1"/>
</dbReference>
<dbReference type="InterPro" id="IPR022879">
    <property type="entry name" value="V-ATPase_su_B/beta"/>
</dbReference>
<protein>
    <submittedName>
        <fullName evidence="6">V-type ATP synthase subunit B</fullName>
    </submittedName>
</protein>
<comment type="caution">
    <text evidence="6">The sequence shown here is derived from an EMBL/GenBank/DDBJ whole genome shotgun (WGS) entry which is preliminary data.</text>
</comment>
<dbReference type="InterPro" id="IPR004100">
    <property type="entry name" value="ATPase_F1/V1/A1_a/bsu_N"/>
</dbReference>
<gene>
    <name evidence="6" type="ORF">ACFSQS_09995</name>
</gene>
<evidence type="ECO:0000259" key="5">
    <source>
        <dbReference type="Pfam" id="PF02874"/>
    </source>
</evidence>
<dbReference type="Pfam" id="PF02874">
    <property type="entry name" value="ATP-synt_ab_N"/>
    <property type="match status" value="1"/>
</dbReference>
<dbReference type="RefSeq" id="WP_388017880.1">
    <property type="nucleotide sequence ID" value="NZ_JBHUDT010000003.1"/>
</dbReference>
<evidence type="ECO:0000256" key="2">
    <source>
        <dbReference type="ARBA" id="ARBA00023065"/>
    </source>
</evidence>
<dbReference type="Proteomes" id="UP001597441">
    <property type="component" value="Unassembled WGS sequence"/>
</dbReference>
<name>A0ABW5JSC8_9FLAO</name>
<evidence type="ECO:0000259" key="4">
    <source>
        <dbReference type="Pfam" id="PF00006"/>
    </source>
</evidence>
<evidence type="ECO:0000256" key="3">
    <source>
        <dbReference type="ARBA" id="ARBA00059599"/>
    </source>
</evidence>
<evidence type="ECO:0000256" key="1">
    <source>
        <dbReference type="ARBA" id="ARBA00022448"/>
    </source>
</evidence>
<organism evidence="6 7">
    <name type="scientific">Gelatiniphilus marinus</name>
    <dbReference type="NCBI Taxonomy" id="1759464"/>
    <lineage>
        <taxon>Bacteria</taxon>
        <taxon>Pseudomonadati</taxon>
        <taxon>Bacteroidota</taxon>
        <taxon>Flavobacteriia</taxon>
        <taxon>Flavobacteriales</taxon>
        <taxon>Flavobacteriaceae</taxon>
        <taxon>Gelatiniphilus</taxon>
    </lineage>
</organism>
<dbReference type="Gene3D" id="3.40.50.12240">
    <property type="match status" value="1"/>
</dbReference>
<dbReference type="EMBL" id="JBHULK010000003">
    <property type="protein sequence ID" value="MFD2535431.1"/>
    <property type="molecule type" value="Genomic_DNA"/>
</dbReference>
<dbReference type="NCBIfam" id="NF002555">
    <property type="entry name" value="PRK02118.1"/>
    <property type="match status" value="1"/>
</dbReference>
<comment type="function">
    <text evidence="3">Produces ATP from ADP in the presence of a proton gradient across the membrane. The V-type beta chain is a regulatory subunit.</text>
</comment>
<accession>A0ABW5JSC8</accession>
<reference evidence="7" key="1">
    <citation type="journal article" date="2019" name="Int. J. Syst. Evol. Microbiol.">
        <title>The Global Catalogue of Microorganisms (GCM) 10K type strain sequencing project: providing services to taxonomists for standard genome sequencing and annotation.</title>
        <authorList>
            <consortium name="The Broad Institute Genomics Platform"/>
            <consortium name="The Broad Institute Genome Sequencing Center for Infectious Disease"/>
            <person name="Wu L."/>
            <person name="Ma J."/>
        </authorList>
    </citation>
    <scope>NUCLEOTIDE SEQUENCE [LARGE SCALE GENOMIC DNA]</scope>
    <source>
        <strain evidence="7">KCTC 42903</strain>
    </source>
</reference>
<dbReference type="InterPro" id="IPR000194">
    <property type="entry name" value="ATPase_F1/V1/A1_a/bsu_nucl-bd"/>
</dbReference>
<proteinExistence type="predicted"/>
<dbReference type="PANTHER" id="PTHR43389">
    <property type="entry name" value="V-TYPE PROTON ATPASE SUBUNIT B"/>
    <property type="match status" value="1"/>
</dbReference>